<organism evidence="9 10">
    <name type="scientific">Roseateles oligotrophus</name>
    <dbReference type="NCBI Taxonomy" id="1769250"/>
    <lineage>
        <taxon>Bacteria</taxon>
        <taxon>Pseudomonadati</taxon>
        <taxon>Pseudomonadota</taxon>
        <taxon>Betaproteobacteria</taxon>
        <taxon>Burkholderiales</taxon>
        <taxon>Sphaerotilaceae</taxon>
        <taxon>Roseateles</taxon>
    </lineage>
</organism>
<keyword evidence="10" id="KW-1185">Reference proteome</keyword>
<evidence type="ECO:0000256" key="6">
    <source>
        <dbReference type="SAM" id="Coils"/>
    </source>
</evidence>
<dbReference type="PANTHER" id="PTHR43289:SF34">
    <property type="entry name" value="SERINE_THREONINE-PROTEIN KINASE YBDM-RELATED"/>
    <property type="match status" value="1"/>
</dbReference>
<evidence type="ECO:0000259" key="8">
    <source>
        <dbReference type="PROSITE" id="PS50011"/>
    </source>
</evidence>
<protein>
    <submittedName>
        <fullName evidence="9">Serine/threonine protein kinase</fullName>
    </submittedName>
</protein>
<dbReference type="EMBL" id="JAJIRN010000007">
    <property type="protein sequence ID" value="MCV2369821.1"/>
    <property type="molecule type" value="Genomic_DNA"/>
</dbReference>
<dbReference type="GO" id="GO:0004674">
    <property type="term" value="F:protein serine/threonine kinase activity"/>
    <property type="evidence" value="ECO:0007669"/>
    <property type="project" value="UniProtKB-KW"/>
</dbReference>
<evidence type="ECO:0000256" key="7">
    <source>
        <dbReference type="SAM" id="MobiDB-lite"/>
    </source>
</evidence>
<feature type="coiled-coil region" evidence="6">
    <location>
        <begin position="445"/>
        <end position="501"/>
    </location>
</feature>
<dbReference type="RefSeq" id="WP_263572402.1">
    <property type="nucleotide sequence ID" value="NZ_JAJIRN010000007.1"/>
</dbReference>
<reference evidence="9 10" key="1">
    <citation type="submission" date="2021-11" db="EMBL/GenBank/DDBJ databases">
        <authorList>
            <person name="Liang Q."/>
            <person name="Mou H."/>
            <person name="Liu Z."/>
        </authorList>
    </citation>
    <scope>NUCLEOTIDE SEQUENCE [LARGE SCALE GENOMIC DNA]</scope>
    <source>
        <strain evidence="9 10">CHU3</strain>
    </source>
</reference>
<keyword evidence="2 5" id="KW-0547">Nucleotide-binding</keyword>
<evidence type="ECO:0000313" key="9">
    <source>
        <dbReference type="EMBL" id="MCV2369821.1"/>
    </source>
</evidence>
<comment type="caution">
    <text evidence="9">The sequence shown here is derived from an EMBL/GenBank/DDBJ whole genome shotgun (WGS) entry which is preliminary data.</text>
</comment>
<keyword evidence="4 5" id="KW-0067">ATP-binding</keyword>
<dbReference type="Proteomes" id="UP001209701">
    <property type="component" value="Unassembled WGS sequence"/>
</dbReference>
<accession>A0ABT2YID2</accession>
<dbReference type="SUPFAM" id="SSF56112">
    <property type="entry name" value="Protein kinase-like (PK-like)"/>
    <property type="match status" value="1"/>
</dbReference>
<keyword evidence="1" id="KW-0808">Transferase</keyword>
<dbReference type="InterPro" id="IPR011009">
    <property type="entry name" value="Kinase-like_dom_sf"/>
</dbReference>
<dbReference type="InterPro" id="IPR017441">
    <property type="entry name" value="Protein_kinase_ATP_BS"/>
</dbReference>
<dbReference type="InterPro" id="IPR000719">
    <property type="entry name" value="Prot_kinase_dom"/>
</dbReference>
<dbReference type="Gene3D" id="1.10.510.10">
    <property type="entry name" value="Transferase(Phosphotransferase) domain 1"/>
    <property type="match status" value="1"/>
</dbReference>
<feature type="binding site" evidence="5">
    <location>
        <position position="143"/>
    </location>
    <ligand>
        <name>ATP</name>
        <dbReference type="ChEBI" id="CHEBI:30616"/>
    </ligand>
</feature>
<evidence type="ECO:0000256" key="2">
    <source>
        <dbReference type="ARBA" id="ARBA00022741"/>
    </source>
</evidence>
<name>A0ABT2YID2_9BURK</name>
<sequence length="912" mass="97089">MPSSAPSSAPSSKPVSSAWPAIKALFERALEQPQAQREAWVRDQAASDADASLRDEVLSLLAHHRDATGGSEFLAESAAQSLAGGAAQSLAGGAAQSLADGAARRGQRLGAWEVVRPLGAGGMGEVFEARRADGQYQGRAAIKLLKRGMDSVAVLQRFAQERQALARLQHPHIAGLLDAGLSADGLPFFVMEYVDGQPLDLAAAKLPVEARLALFLQLTDAVEHAHRALLVHRDLKPGNVLVTPEGQVKLLDFGIAKALDPLEGSGGVGDDTTVGSARPFTPNYASPEQVRGEPVTTSTDIYSLGVLLYQLLTGVRPTGRRATTPAEAARSVLDETPTRPSGLSEDLGLGPDWPSTRKRLSGDLDNILLKALEKTPARRYASVEAFGADLRAHLAGYPVSAHAPSRGYLLGKFVRRNRLPVGLGLLAVLALLGGAAAATWQAHEAARARDEAQAHLARIRNITREVVLRHGDAITHLPGGLKVKESLLKDLLKHLEQLAAEGGQDSSGQGSAWQADIATVYARLADIEADDNGASLNKGAEAREFADRAVSLAERVWLQQRGDADFVGLYVQALQVQALGLRAAKKPAEAVQLMEKALARLDEADAAVPADKRRALQLTRAAALLRMGLFYDNQTNASLNKPELGLQWLAKGEALLDQLGQAAKEPQWHEISASLYGARALTLARVNKLAEARVQAEAAVASRQAAAALAPNNTAVIDGVVSEAANLGVILLRQPDVAAALLATQLSWTQCERLVREAGPGNKWEADLPRVALHHGRALVENQRYAEALPVVKLALDGLAARAAKQPSPYLARLQAWQNLYLARALHGSGQAAPALALLHQSVTVLMPMAEAEKARDALLNLGEGQALLAQWEPAQRTQWQAQAKRSYQRAHAITALAGDHAQRYQALGGVL</sequence>
<evidence type="ECO:0000256" key="4">
    <source>
        <dbReference type="ARBA" id="ARBA00022840"/>
    </source>
</evidence>
<dbReference type="PROSITE" id="PS50011">
    <property type="entry name" value="PROTEIN_KINASE_DOM"/>
    <property type="match status" value="1"/>
</dbReference>
<keyword evidence="9" id="KW-0723">Serine/threonine-protein kinase</keyword>
<dbReference type="PROSITE" id="PS00108">
    <property type="entry name" value="PROTEIN_KINASE_ST"/>
    <property type="match status" value="1"/>
</dbReference>
<evidence type="ECO:0000256" key="5">
    <source>
        <dbReference type="PROSITE-ProRule" id="PRU10141"/>
    </source>
</evidence>
<feature type="region of interest" description="Disordered" evidence="7">
    <location>
        <begin position="319"/>
        <end position="352"/>
    </location>
</feature>
<evidence type="ECO:0000313" key="10">
    <source>
        <dbReference type="Proteomes" id="UP001209701"/>
    </source>
</evidence>
<dbReference type="PROSITE" id="PS00107">
    <property type="entry name" value="PROTEIN_KINASE_ATP"/>
    <property type="match status" value="1"/>
</dbReference>
<keyword evidence="6" id="KW-0175">Coiled coil</keyword>
<dbReference type="CDD" id="cd14014">
    <property type="entry name" value="STKc_PknB_like"/>
    <property type="match status" value="1"/>
</dbReference>
<dbReference type="InterPro" id="IPR008271">
    <property type="entry name" value="Ser/Thr_kinase_AS"/>
</dbReference>
<evidence type="ECO:0000256" key="3">
    <source>
        <dbReference type="ARBA" id="ARBA00022777"/>
    </source>
</evidence>
<keyword evidence="3 9" id="KW-0418">Kinase</keyword>
<dbReference type="SMART" id="SM00220">
    <property type="entry name" value="S_TKc"/>
    <property type="match status" value="1"/>
</dbReference>
<feature type="domain" description="Protein kinase" evidence="8">
    <location>
        <begin position="112"/>
        <end position="394"/>
    </location>
</feature>
<dbReference type="Gene3D" id="3.30.200.20">
    <property type="entry name" value="Phosphorylase Kinase, domain 1"/>
    <property type="match status" value="1"/>
</dbReference>
<gene>
    <name evidence="9" type="ORF">LNV07_17200</name>
</gene>
<dbReference type="PANTHER" id="PTHR43289">
    <property type="entry name" value="MITOGEN-ACTIVATED PROTEIN KINASE KINASE KINASE 20-RELATED"/>
    <property type="match status" value="1"/>
</dbReference>
<dbReference type="Pfam" id="PF00069">
    <property type="entry name" value="Pkinase"/>
    <property type="match status" value="1"/>
</dbReference>
<proteinExistence type="predicted"/>
<evidence type="ECO:0000256" key="1">
    <source>
        <dbReference type="ARBA" id="ARBA00022679"/>
    </source>
</evidence>